<dbReference type="PROSITE" id="PS51123">
    <property type="entry name" value="OMPA_2"/>
    <property type="match status" value="1"/>
</dbReference>
<dbReference type="Gene3D" id="1.10.101.10">
    <property type="entry name" value="PGBD-like superfamily/PGBD"/>
    <property type="match status" value="1"/>
</dbReference>
<feature type="region of interest" description="Disordered" evidence="4">
    <location>
        <begin position="1329"/>
        <end position="1361"/>
    </location>
</feature>
<keyword evidence="2 3" id="KW-0472">Membrane</keyword>
<organism evidence="6 7">
    <name type="scientific">Yoonia sediminilitoris</name>
    <dbReference type="NCBI Taxonomy" id="1286148"/>
    <lineage>
        <taxon>Bacteria</taxon>
        <taxon>Pseudomonadati</taxon>
        <taxon>Pseudomonadota</taxon>
        <taxon>Alphaproteobacteria</taxon>
        <taxon>Rhodobacterales</taxon>
        <taxon>Paracoccaceae</taxon>
        <taxon>Yoonia</taxon>
    </lineage>
</organism>
<dbReference type="Proteomes" id="UP000244523">
    <property type="component" value="Unassembled WGS sequence"/>
</dbReference>
<proteinExistence type="predicted"/>
<comment type="subcellular location">
    <subcellularLocation>
        <location evidence="1">Membrane</location>
    </subcellularLocation>
</comment>
<accession>A0A2T6KC45</accession>
<dbReference type="SUPFAM" id="SSF103088">
    <property type="entry name" value="OmpA-like"/>
    <property type="match status" value="1"/>
</dbReference>
<evidence type="ECO:0000256" key="2">
    <source>
        <dbReference type="ARBA" id="ARBA00023136"/>
    </source>
</evidence>
<reference evidence="6 7" key="1">
    <citation type="submission" date="2018-04" db="EMBL/GenBank/DDBJ databases">
        <title>Genomic Encyclopedia of Archaeal and Bacterial Type Strains, Phase II (KMG-II): from individual species to whole genera.</title>
        <authorList>
            <person name="Goeker M."/>
        </authorList>
    </citation>
    <scope>NUCLEOTIDE SEQUENCE [LARGE SCALE GENOMIC DNA]</scope>
    <source>
        <strain evidence="6 7">DSM 29955</strain>
    </source>
</reference>
<dbReference type="OrthoDB" id="9816507at2"/>
<dbReference type="SUPFAM" id="SSF47090">
    <property type="entry name" value="PGBD-like"/>
    <property type="match status" value="1"/>
</dbReference>
<dbReference type="PRINTS" id="PR01021">
    <property type="entry name" value="OMPADOMAIN"/>
</dbReference>
<dbReference type="RefSeq" id="WP_108387342.1">
    <property type="nucleotide sequence ID" value="NZ_QBUD01000010.1"/>
</dbReference>
<dbReference type="InterPro" id="IPR006665">
    <property type="entry name" value="OmpA-like"/>
</dbReference>
<evidence type="ECO:0000313" key="7">
    <source>
        <dbReference type="Proteomes" id="UP000244523"/>
    </source>
</evidence>
<gene>
    <name evidence="6" type="ORF">C8N45_11055</name>
</gene>
<sequence>MTQPIRPILGELELQQVQLIQLDEDQVLTRHDIAGLEGDFFQRLGRAGAAIELSGIQSGTDARQALNGLRDAFRAAAPLTFAADIVSATDLDDVLIEQFEIAEHAGQPDCYAYRMRLREYTQAPEPEPETPTEPPVEPPVSEDEGVLVVRVIKEGDPGFDASVVDVVVNGTTQDGGAINDRALTNRDGNLWTENPFPVGSFTVLATAPGAAADGSDLSGTATADVRAGETTEVEIVLRDDAALALRFIVHFRFDSAFVEPCLLRVLRQVADYSAENADLRLVTVGHTDLAGPTPYNQSLSERRARSVFAVLRFANDPAAAVAEWETLRQTRTPGTNLSLHDTWGTREYQQMLQERRHYQGRIDGNHGPLTEAAVRAFQNASGLPETGAMNGATWPVLIRAYLAGENLTIPDDRLLPNCPGERLLWLGCGELDPVRDVQTAWRPNRRTELLFTRATELPADVAQPDTFNLPTTGAVAGGWCVNDSNTTARSCFVVPNPNSARHETCPGTLPRGAPLTRQPAEPSPQFIVQGSIRYADGRAYEGEFFVTAPDGEYLPGEVPTGSGSIRAGTPRRARTQADGTFSFPTDPDTGQPRLKGPGIYILELDADVVARPLGAPLEEAKGPVVCTRLAAASDRFDVIIVSREVAQFVPDITAPAAVVVRRPHTNPARQPVVLRVNAAFTGTGTFTISQGAGHINVFDAPAAGNQLAFNGTDNVFTSDQLLAGHTVYLEGGPTPSTRAGDVELALQLDVNGEQGFTDRAQLTAVRLTLDIAENRRLPMADPPVLSEADKADPGRILQVQNDRNNARRALVLVRRAEPADFTGNLVLRELNPAAGRLRLFGREDETPVDGQTALTPPLTFANATIPQTAAALMEAGLRFFAEGAQISAGARDAGFQLGLEGIEPDGDRVAVTAVQYDFITQANAAFPFSGDDACMMVSKAVTNVNLPDTATFDGPPGASPDPDTFRMQITGLPAGQPLQLQLETLRGGVQQTDHTFAIVEGVVGTGPAYRANEHVRLVSNAVDDAHRAHQTVLVRLEDLVRATAVLNGTEIARIDLPVGRPPAETGPKAVRTCDIHFVTLTGTNSDPARTIDRMSEDWAQLAIRFNLLSRETVTPVANVLTVTGTATAAGNITFNMTNAAGTTAAVTVPIVAGDNNQTIATKIATQISTHAGFAATEHRHQAQRIVLVNPRQNVDFDSIVSPAAAVVVQEPALNFADAINLLEGSVLGLNFNDGVANSIDLIAIGRINIQLAPGAAILAGATGGDYLANNLPGWQNLIIIQEQAVDTSDADMPYIAGHEVGHALFDGGDPIHHPTATNLFHAGPSPAVDTIGGSKRLDGPQNTRARARSGHTTVPPLLQQR</sequence>
<dbReference type="EMBL" id="QBUD01000010">
    <property type="protein sequence ID" value="PUB12416.1"/>
    <property type="molecule type" value="Genomic_DNA"/>
</dbReference>
<feature type="compositionally biased region" description="Pro residues" evidence="4">
    <location>
        <begin position="129"/>
        <end position="138"/>
    </location>
</feature>
<dbReference type="Pfam" id="PF01471">
    <property type="entry name" value="PG_binding_1"/>
    <property type="match status" value="1"/>
</dbReference>
<dbReference type="InterPro" id="IPR036366">
    <property type="entry name" value="PGBDSf"/>
</dbReference>
<comment type="caution">
    <text evidence="6">The sequence shown here is derived from an EMBL/GenBank/DDBJ whole genome shotgun (WGS) entry which is preliminary data.</text>
</comment>
<dbReference type="GO" id="GO:0016020">
    <property type="term" value="C:membrane"/>
    <property type="evidence" value="ECO:0007669"/>
    <property type="project" value="UniProtKB-SubCell"/>
</dbReference>
<dbReference type="InterPro" id="IPR036737">
    <property type="entry name" value="OmpA-like_sf"/>
</dbReference>
<dbReference type="InterPro" id="IPR036365">
    <property type="entry name" value="PGBD-like_sf"/>
</dbReference>
<evidence type="ECO:0000313" key="6">
    <source>
        <dbReference type="EMBL" id="PUB12416.1"/>
    </source>
</evidence>
<name>A0A2T6KC45_9RHOB</name>
<dbReference type="InterPro" id="IPR006664">
    <property type="entry name" value="OMP_bac"/>
</dbReference>
<evidence type="ECO:0000256" key="3">
    <source>
        <dbReference type="PROSITE-ProRule" id="PRU00473"/>
    </source>
</evidence>
<feature type="domain" description="OmpA-like" evidence="5">
    <location>
        <begin position="238"/>
        <end position="347"/>
    </location>
</feature>
<evidence type="ECO:0000256" key="4">
    <source>
        <dbReference type="SAM" id="MobiDB-lite"/>
    </source>
</evidence>
<evidence type="ECO:0000259" key="5">
    <source>
        <dbReference type="PROSITE" id="PS51123"/>
    </source>
</evidence>
<evidence type="ECO:0000256" key="1">
    <source>
        <dbReference type="ARBA" id="ARBA00004370"/>
    </source>
</evidence>
<feature type="region of interest" description="Disordered" evidence="4">
    <location>
        <begin position="122"/>
        <end position="141"/>
    </location>
</feature>
<dbReference type="InterPro" id="IPR002477">
    <property type="entry name" value="Peptidoglycan-bd-like"/>
</dbReference>
<feature type="region of interest" description="Disordered" evidence="4">
    <location>
        <begin position="555"/>
        <end position="592"/>
    </location>
</feature>
<dbReference type="Gene3D" id="3.30.1330.60">
    <property type="entry name" value="OmpA-like domain"/>
    <property type="match status" value="1"/>
</dbReference>
<protein>
    <submittedName>
        <fullName evidence="6">OmpA family protein</fullName>
    </submittedName>
</protein>
<keyword evidence="7" id="KW-1185">Reference proteome</keyword>